<dbReference type="RefSeq" id="WP_212326079.1">
    <property type="nucleotide sequence ID" value="NZ_AP024463.1"/>
</dbReference>
<accession>A0ABX7Y7B7</accession>
<dbReference type="EMBL" id="CP072384">
    <property type="protein sequence ID" value="QUC09097.1"/>
    <property type="molecule type" value="Genomic_DNA"/>
</dbReference>
<sequence length="136" mass="15019">MDGDGDLRQTHEWIDTVGPATAAGFWFPCADAGAVPRERKPAHSSCDVGGTGARGGDPDDDKARIPYTRTWNGFVDQAAHHQLTVLHDEGLYRHLRMAAPGMSMWHWEVVTWAGHLSITGAEIRRDKGFQRQLPST</sequence>
<proteinExistence type="predicted"/>
<feature type="region of interest" description="Disordered" evidence="1">
    <location>
        <begin position="37"/>
        <end position="63"/>
    </location>
</feature>
<gene>
    <name evidence="2" type="ORF">J5A65_05070</name>
</gene>
<name>A0ABX7Y7B7_9ACTN</name>
<organism evidence="2 3">
    <name type="scientific">Arachnia rubra</name>
    <dbReference type="NCBI Taxonomy" id="1547448"/>
    <lineage>
        <taxon>Bacteria</taxon>
        <taxon>Bacillati</taxon>
        <taxon>Actinomycetota</taxon>
        <taxon>Actinomycetes</taxon>
        <taxon>Propionibacteriales</taxon>
        <taxon>Propionibacteriaceae</taxon>
        <taxon>Arachnia</taxon>
    </lineage>
</organism>
<evidence type="ECO:0000313" key="3">
    <source>
        <dbReference type="Proteomes" id="UP000678513"/>
    </source>
</evidence>
<dbReference type="Proteomes" id="UP000678513">
    <property type="component" value="Chromosome"/>
</dbReference>
<evidence type="ECO:0000313" key="2">
    <source>
        <dbReference type="EMBL" id="QUC09097.1"/>
    </source>
</evidence>
<evidence type="ECO:0000256" key="1">
    <source>
        <dbReference type="SAM" id="MobiDB-lite"/>
    </source>
</evidence>
<keyword evidence="3" id="KW-1185">Reference proteome</keyword>
<protein>
    <submittedName>
        <fullName evidence="2">Uncharacterized protein</fullName>
    </submittedName>
</protein>
<reference evidence="2 3" key="1">
    <citation type="submission" date="2021-03" db="EMBL/GenBank/DDBJ databases">
        <title>Human Oral Microbial Genomes.</title>
        <authorList>
            <person name="Johnston C.D."/>
            <person name="Chen T."/>
            <person name="Dewhirst F.E."/>
        </authorList>
    </citation>
    <scope>NUCLEOTIDE SEQUENCE [LARGE SCALE GENOMIC DNA]</scope>
    <source>
        <strain evidence="2 3">DSMZ 100122</strain>
    </source>
</reference>